<evidence type="ECO:0000313" key="1">
    <source>
        <dbReference type="EMBL" id="MPM92791.1"/>
    </source>
</evidence>
<protein>
    <recommendedName>
        <fullName evidence="2">Transposase</fullName>
    </recommendedName>
</protein>
<dbReference type="EMBL" id="VSSQ01039681">
    <property type="protein sequence ID" value="MPM92791.1"/>
    <property type="molecule type" value="Genomic_DNA"/>
</dbReference>
<sequence length="104" mass="12310">MNKHYSNELKERVVKEYLEGAKMNELVLRYELADKSRIREWRDQFLKYGCFPDGRGTGRSGGRPRNVDTSSMTQEEYIRYLEMENDILKQLRSLSSKKAKSNIK</sequence>
<gene>
    <name evidence="1" type="ORF">SDC9_139927</name>
</gene>
<comment type="caution">
    <text evidence="1">The sequence shown here is derived from an EMBL/GenBank/DDBJ whole genome shotgun (WGS) entry which is preliminary data.</text>
</comment>
<proteinExistence type="predicted"/>
<accession>A0A645DU00</accession>
<dbReference type="AlphaFoldDB" id="A0A645DU00"/>
<dbReference type="SUPFAM" id="SSF46689">
    <property type="entry name" value="Homeodomain-like"/>
    <property type="match status" value="1"/>
</dbReference>
<dbReference type="InterPro" id="IPR009057">
    <property type="entry name" value="Homeodomain-like_sf"/>
</dbReference>
<evidence type="ECO:0008006" key="2">
    <source>
        <dbReference type="Google" id="ProtNLM"/>
    </source>
</evidence>
<organism evidence="1">
    <name type="scientific">bioreactor metagenome</name>
    <dbReference type="NCBI Taxonomy" id="1076179"/>
    <lineage>
        <taxon>unclassified sequences</taxon>
        <taxon>metagenomes</taxon>
        <taxon>ecological metagenomes</taxon>
    </lineage>
</organism>
<name>A0A645DU00_9ZZZZ</name>
<reference evidence="1" key="1">
    <citation type="submission" date="2019-08" db="EMBL/GenBank/DDBJ databases">
        <authorList>
            <person name="Kucharzyk K."/>
            <person name="Murdoch R.W."/>
            <person name="Higgins S."/>
            <person name="Loffler F."/>
        </authorList>
    </citation>
    <scope>NUCLEOTIDE SEQUENCE</scope>
</reference>